<dbReference type="GO" id="GO:0006633">
    <property type="term" value="P:fatty acid biosynthetic process"/>
    <property type="evidence" value="ECO:0007669"/>
    <property type="project" value="TreeGrafter"/>
</dbReference>
<accession>W9ZFJ4</accession>
<evidence type="ECO:0000256" key="2">
    <source>
        <dbReference type="ARBA" id="ARBA00022553"/>
    </source>
</evidence>
<reference evidence="7" key="2">
    <citation type="submission" date="2012-05" db="EMBL/GenBank/DDBJ databases">
        <title>Annotation of the Genome Sequence of Fusarium oxysporum f. sp. melonis 26406.</title>
        <authorList>
            <consortium name="The Broad Institute Genomics Platform"/>
            <person name="Ma L.-J."/>
            <person name="Corby-Kistler H."/>
            <person name="Broz K."/>
            <person name="Gale L.R."/>
            <person name="Jonkers W."/>
            <person name="O'Donnell K."/>
            <person name="Ploetz R."/>
            <person name="Steinberg C."/>
            <person name="Schwartz D.C."/>
            <person name="VanEtten H."/>
            <person name="Zhou S."/>
            <person name="Young S.K."/>
            <person name="Zeng Q."/>
            <person name="Gargeya S."/>
            <person name="Fitzgerald M."/>
            <person name="Abouelleil A."/>
            <person name="Alvarado L."/>
            <person name="Chapman S.B."/>
            <person name="Gainer-Dewar J."/>
            <person name="Goldberg J."/>
            <person name="Griggs A."/>
            <person name="Gujja S."/>
            <person name="Hansen M."/>
            <person name="Howarth C."/>
            <person name="Imamovic A."/>
            <person name="Ireland A."/>
            <person name="Larimer J."/>
            <person name="McCowan C."/>
            <person name="Murphy C."/>
            <person name="Pearson M."/>
            <person name="Poon T.W."/>
            <person name="Priest M."/>
            <person name="Roberts A."/>
            <person name="Saif S."/>
            <person name="Shea T."/>
            <person name="Sykes S."/>
            <person name="Wortman J."/>
            <person name="Nusbaum C."/>
            <person name="Birren B."/>
        </authorList>
    </citation>
    <scope>NUCLEOTIDE SEQUENCE</scope>
    <source>
        <strain evidence="7">26406</strain>
    </source>
</reference>
<feature type="region of interest" description="Disordered" evidence="4">
    <location>
        <begin position="225"/>
        <end position="251"/>
    </location>
</feature>
<dbReference type="Gene3D" id="3.40.50.720">
    <property type="entry name" value="NAD(P)-binding Rossmann-like Domain"/>
    <property type="match status" value="1"/>
</dbReference>
<dbReference type="GO" id="GO:0044550">
    <property type="term" value="P:secondary metabolite biosynthetic process"/>
    <property type="evidence" value="ECO:0007669"/>
    <property type="project" value="TreeGrafter"/>
</dbReference>
<dbReference type="PANTHER" id="PTHR43775">
    <property type="entry name" value="FATTY ACID SYNTHASE"/>
    <property type="match status" value="1"/>
</dbReference>
<feature type="compositionally biased region" description="Low complexity" evidence="4">
    <location>
        <begin position="232"/>
        <end position="243"/>
    </location>
</feature>
<keyword evidence="2" id="KW-0597">Phosphoprotein</keyword>
<dbReference type="InterPro" id="IPR036291">
    <property type="entry name" value="NAD(P)-bd_dom_sf"/>
</dbReference>
<evidence type="ECO:0000256" key="5">
    <source>
        <dbReference type="SAM" id="Phobius"/>
    </source>
</evidence>
<dbReference type="InterPro" id="IPR057326">
    <property type="entry name" value="KR_dom"/>
</dbReference>
<name>W9ZFJ4_FUSOX</name>
<keyword evidence="1" id="KW-0596">Phosphopantetheine</keyword>
<dbReference type="OrthoDB" id="329835at2759"/>
<dbReference type="InterPro" id="IPR036736">
    <property type="entry name" value="ACP-like_sf"/>
</dbReference>
<sequence>MPMSLLRAFVSNHLASYFLVGGFGGLGKAFAVWLVERRAKHLVFLSRSGMAESKFSAELGAMGCSVITVKGSVNNLEDVEDAIKKAPCPIRGVFHFFMVQMDSPLLDMAWKYWKDASEPKVNGTWNLHRALHGQPLDHFWLASSIVTVAYQSGQGNYKAGRTFIESFCQNRHSLGLPAFVLSIRSIEDIGYLAENPSSLLSSKRQGLHLVREKEFLESVEASQFISTPGGRSSTSDSFDNLSSGDQADTRGDSSQLKFFLQSVSEGDAIETLAKEESIDFLSMEIGTKVNEFLLRPDAPVDPDLKLSEMGLDSLTAIELRRWFGQDFGLQVSVLEMIGAASLKEVGRIVATRLGEKINLRDM</sequence>
<evidence type="ECO:0000313" key="7">
    <source>
        <dbReference type="EMBL" id="EXK30589.1"/>
    </source>
</evidence>
<evidence type="ECO:0000256" key="4">
    <source>
        <dbReference type="SAM" id="MobiDB-lite"/>
    </source>
</evidence>
<dbReference type="InterPro" id="IPR050091">
    <property type="entry name" value="PKS_NRPS_Biosynth_Enz"/>
</dbReference>
<dbReference type="Gene3D" id="1.10.1200.10">
    <property type="entry name" value="ACP-like"/>
    <property type="match status" value="1"/>
</dbReference>
<dbReference type="InterPro" id="IPR020806">
    <property type="entry name" value="PKS_PP-bd"/>
</dbReference>
<gene>
    <name evidence="7" type="ORF">FOMG_13382</name>
</gene>
<reference evidence="7" key="1">
    <citation type="submission" date="2012-04" db="EMBL/GenBank/DDBJ databases">
        <title>The Genome Sequence of Fusarium oxysporum melonis.</title>
        <authorList>
            <consortium name="The Broad Institute Genome Sequencing Platform"/>
            <person name="Ma L.-J."/>
            <person name="Gale L.R."/>
            <person name="Schwartz D.C."/>
            <person name="Zhou S."/>
            <person name="Corby-Kistler H."/>
            <person name="Young S.K."/>
            <person name="Zeng Q."/>
            <person name="Gargeya S."/>
            <person name="Fitzgerald M."/>
            <person name="Haas B."/>
            <person name="Abouelleil A."/>
            <person name="Alvarado L."/>
            <person name="Arachchi H.M."/>
            <person name="Berlin A."/>
            <person name="Brown A."/>
            <person name="Chapman S.B."/>
            <person name="Chen Z."/>
            <person name="Dunbar C."/>
            <person name="Freedman E."/>
            <person name="Gearin G."/>
            <person name="Goldberg J."/>
            <person name="Griggs A."/>
            <person name="Gujja S."/>
            <person name="Heiman D."/>
            <person name="Howarth C."/>
            <person name="Larson L."/>
            <person name="Lui A."/>
            <person name="MacDonald P.J.P."/>
            <person name="Montmayeur A."/>
            <person name="Murphy C."/>
            <person name="Neiman D."/>
            <person name="Pearson M."/>
            <person name="Priest M."/>
            <person name="Roberts A."/>
            <person name="Saif S."/>
            <person name="Shea T."/>
            <person name="Shenoy N."/>
            <person name="Sisk P."/>
            <person name="Stolte C."/>
            <person name="Sykes S."/>
            <person name="Wortman J."/>
            <person name="Nusbaum C."/>
            <person name="Birren B."/>
        </authorList>
    </citation>
    <scope>NUCLEOTIDE SEQUENCE</scope>
    <source>
        <strain evidence="7">26406</strain>
    </source>
</reference>
<dbReference type="SMART" id="SM00823">
    <property type="entry name" value="PKS_PP"/>
    <property type="match status" value="1"/>
</dbReference>
<dbReference type="GO" id="GO:0031177">
    <property type="term" value="F:phosphopantetheine binding"/>
    <property type="evidence" value="ECO:0007669"/>
    <property type="project" value="InterPro"/>
</dbReference>
<dbReference type="GO" id="GO:0016491">
    <property type="term" value="F:oxidoreductase activity"/>
    <property type="evidence" value="ECO:0007669"/>
    <property type="project" value="UniProtKB-KW"/>
</dbReference>
<organism evidence="7">
    <name type="scientific">Fusarium oxysporum f. sp. melonis 26406</name>
    <dbReference type="NCBI Taxonomy" id="1089452"/>
    <lineage>
        <taxon>Eukaryota</taxon>
        <taxon>Fungi</taxon>
        <taxon>Dikarya</taxon>
        <taxon>Ascomycota</taxon>
        <taxon>Pezizomycotina</taxon>
        <taxon>Sordariomycetes</taxon>
        <taxon>Hypocreomycetidae</taxon>
        <taxon>Hypocreales</taxon>
        <taxon>Nectriaceae</taxon>
        <taxon>Fusarium</taxon>
        <taxon>Fusarium oxysporum species complex</taxon>
    </lineage>
</organism>
<dbReference type="GO" id="GO:0004312">
    <property type="term" value="F:fatty acid synthase activity"/>
    <property type="evidence" value="ECO:0007669"/>
    <property type="project" value="TreeGrafter"/>
</dbReference>
<dbReference type="Proteomes" id="UP000030703">
    <property type="component" value="Unassembled WGS sequence"/>
</dbReference>
<dbReference type="InterPro" id="IPR006162">
    <property type="entry name" value="Ppantetheine_attach_site"/>
</dbReference>
<dbReference type="SUPFAM" id="SSF51735">
    <property type="entry name" value="NAD(P)-binding Rossmann-fold domains"/>
    <property type="match status" value="1"/>
</dbReference>
<dbReference type="EMBL" id="JH659340">
    <property type="protein sequence ID" value="EXK30589.1"/>
    <property type="molecule type" value="Genomic_DNA"/>
</dbReference>
<proteinExistence type="predicted"/>
<dbReference type="Pfam" id="PF00550">
    <property type="entry name" value="PP-binding"/>
    <property type="match status" value="1"/>
</dbReference>
<dbReference type="PANTHER" id="PTHR43775:SF46">
    <property type="entry name" value="FUMIGERMIN SYNTHASE"/>
    <property type="match status" value="1"/>
</dbReference>
<keyword evidence="5" id="KW-1133">Transmembrane helix</keyword>
<dbReference type="SUPFAM" id="SSF47336">
    <property type="entry name" value="ACP-like"/>
    <property type="match status" value="1"/>
</dbReference>
<dbReference type="SMART" id="SM00822">
    <property type="entry name" value="PKS_KR"/>
    <property type="match status" value="1"/>
</dbReference>
<evidence type="ECO:0000259" key="6">
    <source>
        <dbReference type="PROSITE" id="PS50075"/>
    </source>
</evidence>
<dbReference type="InterPro" id="IPR009081">
    <property type="entry name" value="PP-bd_ACP"/>
</dbReference>
<keyword evidence="3" id="KW-0560">Oxidoreductase</keyword>
<feature type="domain" description="Carrier" evidence="6">
    <location>
        <begin position="276"/>
        <end position="353"/>
    </location>
</feature>
<protein>
    <recommendedName>
        <fullName evidence="6">Carrier domain-containing protein</fullName>
    </recommendedName>
</protein>
<dbReference type="VEuPathDB" id="FungiDB:FOMG_13382"/>
<dbReference type="InterPro" id="IPR013968">
    <property type="entry name" value="PKS_KR"/>
</dbReference>
<dbReference type="Pfam" id="PF08659">
    <property type="entry name" value="KR"/>
    <property type="match status" value="1"/>
</dbReference>
<dbReference type="PROSITE" id="PS00012">
    <property type="entry name" value="PHOSPHOPANTETHEINE"/>
    <property type="match status" value="1"/>
</dbReference>
<evidence type="ECO:0000256" key="3">
    <source>
        <dbReference type="ARBA" id="ARBA00023002"/>
    </source>
</evidence>
<keyword evidence="5" id="KW-0472">Membrane</keyword>
<dbReference type="AlphaFoldDB" id="W9ZFJ4"/>
<evidence type="ECO:0000256" key="1">
    <source>
        <dbReference type="ARBA" id="ARBA00022450"/>
    </source>
</evidence>
<dbReference type="HOGENOM" id="CLU_000022_38_1_1"/>
<feature type="transmembrane region" description="Helical" evidence="5">
    <location>
        <begin position="14"/>
        <end position="35"/>
    </location>
</feature>
<keyword evidence="5" id="KW-0812">Transmembrane</keyword>
<dbReference type="PROSITE" id="PS50075">
    <property type="entry name" value="CARRIER"/>
    <property type="match status" value="1"/>
</dbReference>